<evidence type="ECO:0000313" key="1">
    <source>
        <dbReference type="EnsemblPlants" id="cds.evm.model.ctgX2.50"/>
    </source>
</evidence>
<name>A0A803QRY7_CANSA</name>
<proteinExistence type="predicted"/>
<organism evidence="1 2">
    <name type="scientific">Cannabis sativa</name>
    <name type="common">Hemp</name>
    <name type="synonym">Marijuana</name>
    <dbReference type="NCBI Taxonomy" id="3483"/>
    <lineage>
        <taxon>Eukaryota</taxon>
        <taxon>Viridiplantae</taxon>
        <taxon>Streptophyta</taxon>
        <taxon>Embryophyta</taxon>
        <taxon>Tracheophyta</taxon>
        <taxon>Spermatophyta</taxon>
        <taxon>Magnoliopsida</taxon>
        <taxon>eudicotyledons</taxon>
        <taxon>Gunneridae</taxon>
        <taxon>Pentapetalae</taxon>
        <taxon>rosids</taxon>
        <taxon>fabids</taxon>
        <taxon>Rosales</taxon>
        <taxon>Cannabaceae</taxon>
        <taxon>Cannabis</taxon>
    </lineage>
</organism>
<dbReference type="Proteomes" id="UP000596661">
    <property type="component" value="Unassembled WGS sequence"/>
</dbReference>
<reference evidence="1" key="1">
    <citation type="submission" date="2021-03" db="UniProtKB">
        <authorList>
            <consortium name="EnsemblPlants"/>
        </authorList>
    </citation>
    <scope>IDENTIFICATION</scope>
</reference>
<dbReference type="Gramene" id="evm.model.ctgX2.50">
    <property type="protein sequence ID" value="cds.evm.model.ctgX2.50"/>
    <property type="gene ID" value="evm.TU.ctgX2.50"/>
</dbReference>
<dbReference type="AlphaFoldDB" id="A0A803QRY7"/>
<keyword evidence="2" id="KW-1185">Reference proteome</keyword>
<evidence type="ECO:0000313" key="2">
    <source>
        <dbReference type="Proteomes" id="UP000596661"/>
    </source>
</evidence>
<dbReference type="EnsemblPlants" id="evm.model.ctgX2.50">
    <property type="protein sequence ID" value="cds.evm.model.ctgX2.50"/>
    <property type="gene ID" value="evm.TU.ctgX2.50"/>
</dbReference>
<accession>A0A803QRY7</accession>
<sequence>VTGTRVDPTLGLGQVIDYWSGLAPLDPKSRSRLLSLGLWPQFSSVLCHFSKFGLGDRDWGARLGLDPSSSGPGFGSRLVWVHKLCPAQVPSLNWGPEARSVVLFSTP</sequence>
<protein>
    <submittedName>
        <fullName evidence="1">Uncharacterized protein</fullName>
    </submittedName>
</protein>